<evidence type="ECO:0000313" key="1">
    <source>
        <dbReference type="EMBL" id="AAS40201.1"/>
    </source>
</evidence>
<accession>Q73BZ6</accession>
<dbReference type="AlphaFoldDB" id="Q73BZ6"/>
<dbReference type="Proteomes" id="UP000002527">
    <property type="component" value="Chromosome"/>
</dbReference>
<gene>
    <name evidence="1" type="ordered locus">BCE_1272</name>
</gene>
<evidence type="ECO:0000313" key="2">
    <source>
        <dbReference type="Proteomes" id="UP000002527"/>
    </source>
</evidence>
<dbReference type="HOGENOM" id="CLU_218597_0_0_9"/>
<dbReference type="KEGG" id="bca:BCE_1272"/>
<name>Q73BZ6_BACC1</name>
<dbReference type="EMBL" id="AE017194">
    <property type="protein sequence ID" value="AAS40201.1"/>
    <property type="molecule type" value="Genomic_DNA"/>
</dbReference>
<proteinExistence type="predicted"/>
<protein>
    <submittedName>
        <fullName evidence="1">Uncharacterized protein</fullName>
    </submittedName>
</protein>
<sequence>MQLDLSFSVVTLLEHPVICRESIANKKHNINFFK</sequence>
<reference evidence="1 2" key="1">
    <citation type="journal article" date="2004" name="Nucleic Acids Res.">
        <title>The genome sequence of Bacillus cereus ATCC 10987 reveals metabolic adaptations and a large plasmid related to Bacillus anthracis pXO1.</title>
        <authorList>
            <person name="Rasko D.A."/>
            <person name="Ravel J."/>
            <person name="Okstad O.A."/>
            <person name="Helgason E."/>
            <person name="Cer R.Z."/>
            <person name="Jiang L."/>
            <person name="Shores K.A."/>
            <person name="Fouts D.E."/>
            <person name="Tourasse N.J."/>
            <person name="Angiuoli S.V."/>
            <person name="Kolonay J."/>
            <person name="Nelson W.C."/>
            <person name="Kolsto A.-B."/>
            <person name="Fraser C.M."/>
            <person name="Read T.D."/>
        </authorList>
    </citation>
    <scope>NUCLEOTIDE SEQUENCE [LARGE SCALE GENOMIC DNA]</scope>
    <source>
        <strain evidence="2">ATCC 10987 / NRS 248</strain>
    </source>
</reference>
<organism evidence="1 2">
    <name type="scientific">Bacillus cereus (strain ATCC 10987 / NRS 248)</name>
    <dbReference type="NCBI Taxonomy" id="222523"/>
    <lineage>
        <taxon>Bacteria</taxon>
        <taxon>Bacillati</taxon>
        <taxon>Bacillota</taxon>
        <taxon>Bacilli</taxon>
        <taxon>Bacillales</taxon>
        <taxon>Bacillaceae</taxon>
        <taxon>Bacillus</taxon>
        <taxon>Bacillus cereus group</taxon>
    </lineage>
</organism>